<accession>A0ABP6ZLY3</accession>
<dbReference type="InterPro" id="IPR025110">
    <property type="entry name" value="AMP-bd_C"/>
</dbReference>
<gene>
    <name evidence="3" type="ORF">GCM10022419_118730</name>
</gene>
<dbReference type="PROSITE" id="PS00455">
    <property type="entry name" value="AMP_BINDING"/>
    <property type="match status" value="1"/>
</dbReference>
<dbReference type="PANTHER" id="PTHR43767:SF1">
    <property type="entry name" value="NONRIBOSOMAL PEPTIDE SYNTHASE PES1 (EUROFUNG)-RELATED"/>
    <property type="match status" value="1"/>
</dbReference>
<dbReference type="Gene3D" id="3.40.50.12780">
    <property type="entry name" value="N-terminal domain of ligase-like"/>
    <property type="match status" value="1"/>
</dbReference>
<dbReference type="SUPFAM" id="SSF56801">
    <property type="entry name" value="Acetyl-CoA synthetase-like"/>
    <property type="match status" value="1"/>
</dbReference>
<dbReference type="InterPro" id="IPR020845">
    <property type="entry name" value="AMP-binding_CS"/>
</dbReference>
<feature type="domain" description="AMP-dependent synthetase/ligase" evidence="1">
    <location>
        <begin position="6"/>
        <end position="359"/>
    </location>
</feature>
<proteinExistence type="predicted"/>
<reference evidence="4" key="1">
    <citation type="journal article" date="2019" name="Int. J. Syst. Evol. Microbiol.">
        <title>The Global Catalogue of Microorganisms (GCM) 10K type strain sequencing project: providing services to taxonomists for standard genome sequencing and annotation.</title>
        <authorList>
            <consortium name="The Broad Institute Genomics Platform"/>
            <consortium name="The Broad Institute Genome Sequencing Center for Infectious Disease"/>
            <person name="Wu L."/>
            <person name="Ma J."/>
        </authorList>
    </citation>
    <scope>NUCLEOTIDE SEQUENCE [LARGE SCALE GENOMIC DNA]</scope>
    <source>
        <strain evidence="4">JCM 17326</strain>
    </source>
</reference>
<dbReference type="EMBL" id="BAABDQ010000050">
    <property type="protein sequence ID" value="GAA3613844.1"/>
    <property type="molecule type" value="Genomic_DNA"/>
</dbReference>
<evidence type="ECO:0000259" key="2">
    <source>
        <dbReference type="Pfam" id="PF13193"/>
    </source>
</evidence>
<evidence type="ECO:0000259" key="1">
    <source>
        <dbReference type="Pfam" id="PF00501"/>
    </source>
</evidence>
<sequence length="516" mass="56362">MARLLRRFAETRPDEIALADEEGVTTWRELDERVDRLAGALLASGLSAGDAIAVHSANRREYFEVMAAAGHIGLRYVLVNWHWAAQELGYVLRDAGVRVLFTDPAFAAQAGEAVEGLDLPTRIAFGDGIPGFLPYEEFLATGPAGEPEPQVMGSPMFYTSGTTGRPKGVSRKRSIVGMPVDVLALAADGFATTFSLPGDARTLLAGPVYHSAQWMFSFMAFMSGSSVVMRRAFDPAETLRLIDEHAITNVHLVPTQFVRLLRLDPAARQDFSGESLAAIWHGAAPCSPQVKRQMIDWLGPVVNEYYGSTEAGVNTIIAAEQWLAKPGSVGRPQPATEIRILDSDGVPVGQGQQGEIWFRYANGDDVEYWGDPDKTASIHRTGGLFTTGDIGYFDEDGYLFLCDRAIDMIISGGVNIYPAEIEHVLITHPAVRDVAVFGIPDDEFGEQVKAAVELVEGIEAAGELPGELMAYCRKSLAGYKVPRSIDFLPELPRTPTGKLYKRLLRAPYWQEASREI</sequence>
<dbReference type="Pfam" id="PF00501">
    <property type="entry name" value="AMP-binding"/>
    <property type="match status" value="1"/>
</dbReference>
<organism evidence="3 4">
    <name type="scientific">Nonomuraea rosea</name>
    <dbReference type="NCBI Taxonomy" id="638574"/>
    <lineage>
        <taxon>Bacteria</taxon>
        <taxon>Bacillati</taxon>
        <taxon>Actinomycetota</taxon>
        <taxon>Actinomycetes</taxon>
        <taxon>Streptosporangiales</taxon>
        <taxon>Streptosporangiaceae</taxon>
        <taxon>Nonomuraea</taxon>
    </lineage>
</organism>
<feature type="domain" description="AMP-binding enzyme C-terminal" evidence="2">
    <location>
        <begin position="420"/>
        <end position="498"/>
    </location>
</feature>
<evidence type="ECO:0000313" key="4">
    <source>
        <dbReference type="Proteomes" id="UP001500630"/>
    </source>
</evidence>
<dbReference type="RefSeq" id="WP_345576613.1">
    <property type="nucleotide sequence ID" value="NZ_BAABDQ010000050.1"/>
</dbReference>
<evidence type="ECO:0000313" key="3">
    <source>
        <dbReference type="EMBL" id="GAA3613844.1"/>
    </source>
</evidence>
<keyword evidence="4" id="KW-1185">Reference proteome</keyword>
<dbReference type="Pfam" id="PF13193">
    <property type="entry name" value="AMP-binding_C"/>
    <property type="match status" value="1"/>
</dbReference>
<dbReference type="Gene3D" id="3.30.300.30">
    <property type="match status" value="1"/>
</dbReference>
<comment type="caution">
    <text evidence="3">The sequence shown here is derived from an EMBL/GenBank/DDBJ whole genome shotgun (WGS) entry which is preliminary data.</text>
</comment>
<dbReference type="InterPro" id="IPR042099">
    <property type="entry name" value="ANL_N_sf"/>
</dbReference>
<protein>
    <submittedName>
        <fullName evidence="3">Acyl-CoA synthetase</fullName>
    </submittedName>
</protein>
<name>A0ABP6ZLY3_9ACTN</name>
<dbReference type="Proteomes" id="UP001500630">
    <property type="component" value="Unassembled WGS sequence"/>
</dbReference>
<dbReference type="InterPro" id="IPR045851">
    <property type="entry name" value="AMP-bd_C_sf"/>
</dbReference>
<dbReference type="InterPro" id="IPR050237">
    <property type="entry name" value="ATP-dep_AMP-bd_enzyme"/>
</dbReference>
<dbReference type="PANTHER" id="PTHR43767">
    <property type="entry name" value="LONG-CHAIN-FATTY-ACID--COA LIGASE"/>
    <property type="match status" value="1"/>
</dbReference>
<dbReference type="InterPro" id="IPR000873">
    <property type="entry name" value="AMP-dep_synth/lig_dom"/>
</dbReference>